<dbReference type="RefSeq" id="WP_345520824.1">
    <property type="nucleotide sequence ID" value="NZ_BAABKM010000002.1"/>
</dbReference>
<dbReference type="Proteomes" id="UP001499974">
    <property type="component" value="Unassembled WGS sequence"/>
</dbReference>
<dbReference type="InterPro" id="IPR036689">
    <property type="entry name" value="ESAT-6-like_sf"/>
</dbReference>
<gene>
    <name evidence="1" type="ORF">GCM10023349_17120</name>
</gene>
<comment type="caution">
    <text evidence="1">The sequence shown here is derived from an EMBL/GenBank/DDBJ whole genome shotgun (WGS) entry which is preliminary data.</text>
</comment>
<evidence type="ECO:0008006" key="3">
    <source>
        <dbReference type="Google" id="ProtNLM"/>
    </source>
</evidence>
<keyword evidence="2" id="KW-1185">Reference proteome</keyword>
<accession>A0ABP8X4T0</accession>
<evidence type="ECO:0000313" key="2">
    <source>
        <dbReference type="Proteomes" id="UP001499974"/>
    </source>
</evidence>
<organism evidence="1 2">
    <name type="scientific">Nocardioides conyzicola</name>
    <dbReference type="NCBI Taxonomy" id="1651781"/>
    <lineage>
        <taxon>Bacteria</taxon>
        <taxon>Bacillati</taxon>
        <taxon>Actinomycetota</taxon>
        <taxon>Actinomycetes</taxon>
        <taxon>Propionibacteriales</taxon>
        <taxon>Nocardioidaceae</taxon>
        <taxon>Nocardioides</taxon>
    </lineage>
</organism>
<proteinExistence type="predicted"/>
<evidence type="ECO:0000313" key="1">
    <source>
        <dbReference type="EMBL" id="GAA4700795.1"/>
    </source>
</evidence>
<protein>
    <recommendedName>
        <fullName evidence="3">WXG100 family type VII secretion target</fullName>
    </recommendedName>
</protein>
<dbReference type="EMBL" id="BAABKM010000002">
    <property type="protein sequence ID" value="GAA4700795.1"/>
    <property type="molecule type" value="Genomic_DNA"/>
</dbReference>
<name>A0ABP8X4T0_9ACTN</name>
<sequence>MSEALTPAAVAAWDPSKLVPAADAVRAAKKEVGAGVDTLVATRTDLLAAWQGDGGEAAAAAVGHQVHLGDQLAAVLGQAVHVLQGGCDALTSARDKVVTCLAAASADGCRVDDDGTVHGPSVPDYAYSSDATTEQVESYREAYDEKVAASDALATEHADAIRDALVAAGEADQQLASSLDALLLPPEVADTAYDLLQRLGGEGLGNSLLPVTFPESWDPMDAFRSGDREDWLRQVGLEACFPALYSGDDDLPEDGRLSGYQGGGFIEGPDGRMYPLVAPQVMIDGHPYGADSDPGAPRIQDLNGSDDGWHLIGRHSGYDQLDEVHGSDKVAVVLGGVAGGDMSPAGDLIRRTDLAGDLHLNDAGFPTLDGGHTSHALPELPEDASVEADADLPGVNPDRVGRIGGGLDLAISGTEGFLAAQGIDDNAHHAYVVSLEQNDDGRIRALLNVYDVFESRDSGDAVIQSSYGWVDSDGDLVKQPYNFHHSQSSIGPADVSYYGVR</sequence>
<reference evidence="2" key="1">
    <citation type="journal article" date="2019" name="Int. J. Syst. Evol. Microbiol.">
        <title>The Global Catalogue of Microorganisms (GCM) 10K type strain sequencing project: providing services to taxonomists for standard genome sequencing and annotation.</title>
        <authorList>
            <consortium name="The Broad Institute Genomics Platform"/>
            <consortium name="The Broad Institute Genome Sequencing Center for Infectious Disease"/>
            <person name="Wu L."/>
            <person name="Ma J."/>
        </authorList>
    </citation>
    <scope>NUCLEOTIDE SEQUENCE [LARGE SCALE GENOMIC DNA]</scope>
    <source>
        <strain evidence="2">JCM 18531</strain>
    </source>
</reference>
<dbReference type="SUPFAM" id="SSF140453">
    <property type="entry name" value="EsxAB dimer-like"/>
    <property type="match status" value="1"/>
</dbReference>